<dbReference type="PANTHER" id="PTHR35007">
    <property type="entry name" value="INTEGRAL MEMBRANE PROTEIN-RELATED"/>
    <property type="match status" value="1"/>
</dbReference>
<evidence type="ECO:0000256" key="6">
    <source>
        <dbReference type="SAM" id="Phobius"/>
    </source>
</evidence>
<dbReference type="RefSeq" id="WP_061540254.1">
    <property type="nucleotide sequence ID" value="NZ_CP013232.1"/>
</dbReference>
<feature type="transmembrane region" description="Helical" evidence="6">
    <location>
        <begin position="269"/>
        <end position="294"/>
    </location>
</feature>
<dbReference type="Proteomes" id="UP000072421">
    <property type="component" value="Chromosome"/>
</dbReference>
<dbReference type="OrthoDB" id="9810662at2"/>
<proteinExistence type="predicted"/>
<evidence type="ECO:0000256" key="3">
    <source>
        <dbReference type="ARBA" id="ARBA00022692"/>
    </source>
</evidence>
<evidence type="ECO:0000313" key="8">
    <source>
        <dbReference type="EMBL" id="AMO95439.1"/>
    </source>
</evidence>
<evidence type="ECO:0000256" key="4">
    <source>
        <dbReference type="ARBA" id="ARBA00022989"/>
    </source>
</evidence>
<evidence type="ECO:0000256" key="5">
    <source>
        <dbReference type="ARBA" id="ARBA00023136"/>
    </source>
</evidence>
<accession>A0A127PC87</accession>
<dbReference type="InterPro" id="IPR018076">
    <property type="entry name" value="T2SS_GspF_dom"/>
</dbReference>
<feature type="transmembrane region" description="Helical" evidence="6">
    <location>
        <begin position="119"/>
        <end position="140"/>
    </location>
</feature>
<dbReference type="PANTHER" id="PTHR35007:SF2">
    <property type="entry name" value="PILUS ASSEMBLE PROTEIN"/>
    <property type="match status" value="1"/>
</dbReference>
<dbReference type="PATRIC" id="fig|158899.10.peg.2763"/>
<gene>
    <name evidence="8" type="primary">tadC2</name>
    <name evidence="8" type="ORF">CFter6_2771</name>
</gene>
<evidence type="ECO:0000256" key="1">
    <source>
        <dbReference type="ARBA" id="ARBA00004651"/>
    </source>
</evidence>
<feature type="transmembrane region" description="Helical" evidence="6">
    <location>
        <begin position="7"/>
        <end position="30"/>
    </location>
</feature>
<comment type="subcellular location">
    <subcellularLocation>
        <location evidence="1">Cell membrane</location>
        <topology evidence="1">Multi-pass membrane protein</topology>
    </subcellularLocation>
</comment>
<dbReference type="Pfam" id="PF00482">
    <property type="entry name" value="T2SSF"/>
    <property type="match status" value="1"/>
</dbReference>
<keyword evidence="3 6" id="KW-0812">Transmembrane</keyword>
<reference evidence="8 9" key="1">
    <citation type="submission" date="2015-11" db="EMBL/GenBank/DDBJ databases">
        <title>Exploring the genomic traits of fungus-feeding bacterial genus Collimonas.</title>
        <authorList>
            <person name="Song C."/>
            <person name="Schmidt R."/>
            <person name="de Jager V."/>
            <person name="Krzyzanowska D."/>
            <person name="Jongedijk E."/>
            <person name="Cankar K."/>
            <person name="Beekwilder J."/>
            <person name="van Veen A."/>
            <person name="de Boer W."/>
            <person name="van Veen J.A."/>
            <person name="Garbeva P."/>
        </authorList>
    </citation>
    <scope>NUCLEOTIDE SEQUENCE [LARGE SCALE GENOMIC DNA]</scope>
    <source>
        <strain evidence="8 9">Ter6</strain>
    </source>
</reference>
<keyword evidence="4 6" id="KW-1133">Transmembrane helix</keyword>
<feature type="transmembrane region" description="Helical" evidence="6">
    <location>
        <begin position="93"/>
        <end position="113"/>
    </location>
</feature>
<dbReference type="EMBL" id="CP013232">
    <property type="protein sequence ID" value="AMO95439.1"/>
    <property type="molecule type" value="Genomic_DNA"/>
</dbReference>
<dbReference type="AlphaFoldDB" id="A0A127PC87"/>
<evidence type="ECO:0000259" key="7">
    <source>
        <dbReference type="Pfam" id="PF00482"/>
    </source>
</evidence>
<evidence type="ECO:0000313" key="9">
    <source>
        <dbReference type="Proteomes" id="UP000072421"/>
    </source>
</evidence>
<sequence>MSSSIYLYGAIILAFGSLSVFMFYLFRLVANVKVTKFRPNMDPLPPLLKKIWNGVMFFDFYFGATVSEARLLKRKQMLNAAGLEYFMTPAETYALQFFSLAVALFCAVLVGLAAFGVDYIVLIIMLVLGLIGWFYPLMWIRDQKKKRNIEISRYFPSFVDIVTLCCECGLTLNTAIVNFCERGPECILRHEIERVVRDMKTGAGRADALGKFARRTGNIDISRFVGIVLQCDKLGVPLGPTLRKFAEQKRTERFQRAEKLAMEAPMKMIAPLIMFIFPITFIIIAFPIVMTILMNFK</sequence>
<feature type="domain" description="Type II secretion system protein GspF" evidence="7">
    <location>
        <begin position="158"/>
        <end position="284"/>
    </location>
</feature>
<keyword evidence="5 6" id="KW-0472">Membrane</keyword>
<keyword evidence="2" id="KW-1003">Cell membrane</keyword>
<protein>
    <submittedName>
        <fullName evidence="8">Type II secretion system (T2SS), F family protein</fullName>
    </submittedName>
</protein>
<name>A0A127PC87_9BURK</name>
<dbReference type="GO" id="GO:0005886">
    <property type="term" value="C:plasma membrane"/>
    <property type="evidence" value="ECO:0007669"/>
    <property type="project" value="UniProtKB-SubCell"/>
</dbReference>
<organism evidence="8">
    <name type="scientific">Collimonas fungivorans</name>
    <dbReference type="NCBI Taxonomy" id="158899"/>
    <lineage>
        <taxon>Bacteria</taxon>
        <taxon>Pseudomonadati</taxon>
        <taxon>Pseudomonadota</taxon>
        <taxon>Betaproteobacteria</taxon>
        <taxon>Burkholderiales</taxon>
        <taxon>Oxalobacteraceae</taxon>
        <taxon>Collimonas</taxon>
    </lineage>
</organism>
<evidence type="ECO:0000256" key="2">
    <source>
        <dbReference type="ARBA" id="ARBA00022475"/>
    </source>
</evidence>